<evidence type="ECO:0000313" key="1">
    <source>
        <dbReference type="EMBL" id="RPB17311.1"/>
    </source>
</evidence>
<dbReference type="Proteomes" id="UP000277580">
    <property type="component" value="Unassembled WGS sequence"/>
</dbReference>
<evidence type="ECO:0000313" key="2">
    <source>
        <dbReference type="Proteomes" id="UP000277580"/>
    </source>
</evidence>
<gene>
    <name evidence="1" type="ORF">P167DRAFT_125747</name>
</gene>
<dbReference type="AlphaFoldDB" id="A0A3N4L9J4"/>
<dbReference type="InParanoid" id="A0A3N4L9J4"/>
<name>A0A3N4L9J4_9PEZI</name>
<accession>A0A3N4L9J4</accession>
<keyword evidence="2" id="KW-1185">Reference proteome</keyword>
<sequence>MEHRRIWNSREMLGKLFSARCMHIKLFGYCRFGRGMRDLFYLFSSVVGIEERRTNELSASPFSVSLFPGFFCSFADNLKCNRLTQNKPSPGLGFSLASLTHVCFYFPTFL</sequence>
<protein>
    <submittedName>
        <fullName evidence="1">Uncharacterized protein</fullName>
    </submittedName>
</protein>
<organism evidence="1 2">
    <name type="scientific">Morchella conica CCBAS932</name>
    <dbReference type="NCBI Taxonomy" id="1392247"/>
    <lineage>
        <taxon>Eukaryota</taxon>
        <taxon>Fungi</taxon>
        <taxon>Dikarya</taxon>
        <taxon>Ascomycota</taxon>
        <taxon>Pezizomycotina</taxon>
        <taxon>Pezizomycetes</taxon>
        <taxon>Pezizales</taxon>
        <taxon>Morchellaceae</taxon>
        <taxon>Morchella</taxon>
    </lineage>
</organism>
<reference evidence="1 2" key="1">
    <citation type="journal article" date="2018" name="Nat. Ecol. Evol.">
        <title>Pezizomycetes genomes reveal the molecular basis of ectomycorrhizal truffle lifestyle.</title>
        <authorList>
            <person name="Murat C."/>
            <person name="Payen T."/>
            <person name="Noel B."/>
            <person name="Kuo A."/>
            <person name="Morin E."/>
            <person name="Chen J."/>
            <person name="Kohler A."/>
            <person name="Krizsan K."/>
            <person name="Balestrini R."/>
            <person name="Da Silva C."/>
            <person name="Montanini B."/>
            <person name="Hainaut M."/>
            <person name="Levati E."/>
            <person name="Barry K.W."/>
            <person name="Belfiori B."/>
            <person name="Cichocki N."/>
            <person name="Clum A."/>
            <person name="Dockter R.B."/>
            <person name="Fauchery L."/>
            <person name="Guy J."/>
            <person name="Iotti M."/>
            <person name="Le Tacon F."/>
            <person name="Lindquist E.A."/>
            <person name="Lipzen A."/>
            <person name="Malagnac F."/>
            <person name="Mello A."/>
            <person name="Molinier V."/>
            <person name="Miyauchi S."/>
            <person name="Poulain J."/>
            <person name="Riccioni C."/>
            <person name="Rubini A."/>
            <person name="Sitrit Y."/>
            <person name="Splivallo R."/>
            <person name="Traeger S."/>
            <person name="Wang M."/>
            <person name="Zifcakova L."/>
            <person name="Wipf D."/>
            <person name="Zambonelli A."/>
            <person name="Paolocci F."/>
            <person name="Nowrousian M."/>
            <person name="Ottonello S."/>
            <person name="Baldrian P."/>
            <person name="Spatafora J.W."/>
            <person name="Henrissat B."/>
            <person name="Nagy L.G."/>
            <person name="Aury J.M."/>
            <person name="Wincker P."/>
            <person name="Grigoriev I.V."/>
            <person name="Bonfante P."/>
            <person name="Martin F.M."/>
        </authorList>
    </citation>
    <scope>NUCLEOTIDE SEQUENCE [LARGE SCALE GENOMIC DNA]</scope>
    <source>
        <strain evidence="1 2">CCBAS932</strain>
    </source>
</reference>
<proteinExistence type="predicted"/>
<dbReference type="EMBL" id="ML119106">
    <property type="protein sequence ID" value="RPB17311.1"/>
    <property type="molecule type" value="Genomic_DNA"/>
</dbReference>